<keyword evidence="2" id="KW-1185">Reference proteome</keyword>
<name>A0AAD5SHQ0_9FUNG</name>
<reference evidence="1" key="1">
    <citation type="submission" date="2020-05" db="EMBL/GenBank/DDBJ databases">
        <title>Phylogenomic resolution of chytrid fungi.</title>
        <authorList>
            <person name="Stajich J.E."/>
            <person name="Amses K."/>
            <person name="Simmons R."/>
            <person name="Seto K."/>
            <person name="Myers J."/>
            <person name="Bonds A."/>
            <person name="Quandt C.A."/>
            <person name="Barry K."/>
            <person name="Liu P."/>
            <person name="Grigoriev I."/>
            <person name="Longcore J.E."/>
            <person name="James T.Y."/>
        </authorList>
    </citation>
    <scope>NUCLEOTIDE SEQUENCE</scope>
    <source>
        <strain evidence="1">JEL0318</strain>
    </source>
</reference>
<protein>
    <submittedName>
        <fullName evidence="1">Uncharacterized protein</fullName>
    </submittedName>
</protein>
<dbReference type="EMBL" id="JADGJD010000118">
    <property type="protein sequence ID" value="KAJ3054759.1"/>
    <property type="molecule type" value="Genomic_DNA"/>
</dbReference>
<gene>
    <name evidence="1" type="ORF">HK097_000930</name>
</gene>
<sequence>MAPSIVLVGLPHNHPAVPADLQEIVRTGLEQAREAVQTLPYPVTYEFLPFTPEEPIDNLKNALKQRNVDGVVIGLGIRGNVPLTPFFEKIVNAVVEARPGAKLMFNTDPKSTVDAIQRWFGKEEAPAYTADVPLIGS</sequence>
<dbReference type="AlphaFoldDB" id="A0AAD5SHQ0"/>
<dbReference type="Proteomes" id="UP001212841">
    <property type="component" value="Unassembled WGS sequence"/>
</dbReference>
<evidence type="ECO:0000313" key="1">
    <source>
        <dbReference type="EMBL" id="KAJ3054759.1"/>
    </source>
</evidence>
<accession>A0AAD5SHQ0</accession>
<proteinExistence type="predicted"/>
<organism evidence="1 2">
    <name type="scientific">Rhizophlyctis rosea</name>
    <dbReference type="NCBI Taxonomy" id="64517"/>
    <lineage>
        <taxon>Eukaryota</taxon>
        <taxon>Fungi</taxon>
        <taxon>Fungi incertae sedis</taxon>
        <taxon>Chytridiomycota</taxon>
        <taxon>Chytridiomycota incertae sedis</taxon>
        <taxon>Chytridiomycetes</taxon>
        <taxon>Rhizophlyctidales</taxon>
        <taxon>Rhizophlyctidaceae</taxon>
        <taxon>Rhizophlyctis</taxon>
    </lineage>
</organism>
<comment type="caution">
    <text evidence="1">The sequence shown here is derived from an EMBL/GenBank/DDBJ whole genome shotgun (WGS) entry which is preliminary data.</text>
</comment>
<evidence type="ECO:0000313" key="2">
    <source>
        <dbReference type="Proteomes" id="UP001212841"/>
    </source>
</evidence>